<dbReference type="Proteomes" id="UP000253664">
    <property type="component" value="Unassembled WGS sequence"/>
</dbReference>
<evidence type="ECO:0000256" key="1">
    <source>
        <dbReference type="ARBA" id="ARBA00010817"/>
    </source>
</evidence>
<dbReference type="SUPFAM" id="SSF48150">
    <property type="entry name" value="DNA-glycosylase"/>
    <property type="match status" value="1"/>
</dbReference>
<dbReference type="GO" id="GO:0006307">
    <property type="term" value="P:DNA alkylation repair"/>
    <property type="evidence" value="ECO:0007669"/>
    <property type="project" value="TreeGrafter"/>
</dbReference>
<feature type="compositionally biased region" description="Polar residues" evidence="4">
    <location>
        <begin position="93"/>
        <end position="102"/>
    </location>
</feature>
<dbReference type="EMBL" id="LKCN02000016">
    <property type="protein sequence ID" value="RCI09175.1"/>
    <property type="molecule type" value="Genomic_DNA"/>
</dbReference>
<dbReference type="PANTHER" id="PTHR43003:SF5">
    <property type="entry name" value="DNA-3-METHYLADENINE GLYCOSYLASE"/>
    <property type="match status" value="1"/>
</dbReference>
<keyword evidence="7" id="KW-1185">Reference proteome</keyword>
<dbReference type="GO" id="GO:0032993">
    <property type="term" value="C:protein-DNA complex"/>
    <property type="evidence" value="ECO:0007669"/>
    <property type="project" value="TreeGrafter"/>
</dbReference>
<dbReference type="GO" id="GO:0005634">
    <property type="term" value="C:nucleus"/>
    <property type="evidence" value="ECO:0007669"/>
    <property type="project" value="TreeGrafter"/>
</dbReference>
<evidence type="ECO:0000313" key="6">
    <source>
        <dbReference type="EMBL" id="RCI09175.1"/>
    </source>
</evidence>
<dbReference type="Gene3D" id="1.10.1670.40">
    <property type="match status" value="1"/>
</dbReference>
<reference evidence="6 7" key="1">
    <citation type="journal article" date="2015" name="BMC Genomics">
        <title>Insights from the genome of Ophiocordyceps polyrhachis-furcata to pathogenicity and host specificity in insect fungi.</title>
        <authorList>
            <person name="Wichadakul D."/>
            <person name="Kobmoo N."/>
            <person name="Ingsriswang S."/>
            <person name="Tangphatsornruang S."/>
            <person name="Chantasingh D."/>
            <person name="Luangsa-ard J.J."/>
            <person name="Eurwilaichitr L."/>
        </authorList>
    </citation>
    <scope>NUCLEOTIDE SEQUENCE [LARGE SCALE GENOMIC DNA]</scope>
    <source>
        <strain evidence="6 7">BCC 54312</strain>
    </source>
</reference>
<comment type="similarity">
    <text evidence="1">Belongs to the alkylbase DNA glycosidase AlkA family.</text>
</comment>
<protein>
    <recommendedName>
        <fullName evidence="5">HhH-GPD domain-containing protein</fullName>
    </recommendedName>
</protein>
<gene>
    <name evidence="6" type="ORF">L249_1529</name>
</gene>
<feature type="compositionally biased region" description="Low complexity" evidence="4">
    <location>
        <begin position="103"/>
        <end position="132"/>
    </location>
</feature>
<evidence type="ECO:0000256" key="2">
    <source>
        <dbReference type="ARBA" id="ARBA00022763"/>
    </source>
</evidence>
<keyword evidence="3" id="KW-0234">DNA repair</keyword>
<dbReference type="SMART" id="SM00478">
    <property type="entry name" value="ENDO3c"/>
    <property type="match status" value="1"/>
</dbReference>
<dbReference type="GO" id="GO:0006285">
    <property type="term" value="P:base-excision repair, AP site formation"/>
    <property type="evidence" value="ECO:0007669"/>
    <property type="project" value="TreeGrafter"/>
</dbReference>
<dbReference type="FunFam" id="1.10.340.30:FF:000004">
    <property type="entry name" value="DNA-3-methyladenine glycosylase II"/>
    <property type="match status" value="1"/>
</dbReference>
<organism evidence="6 7">
    <name type="scientific">Ophiocordyceps polyrhachis-furcata BCC 54312</name>
    <dbReference type="NCBI Taxonomy" id="1330021"/>
    <lineage>
        <taxon>Eukaryota</taxon>
        <taxon>Fungi</taxon>
        <taxon>Dikarya</taxon>
        <taxon>Ascomycota</taxon>
        <taxon>Pezizomycotina</taxon>
        <taxon>Sordariomycetes</taxon>
        <taxon>Hypocreomycetidae</taxon>
        <taxon>Hypocreales</taxon>
        <taxon>Ophiocordycipitaceae</taxon>
        <taxon>Ophiocordyceps</taxon>
    </lineage>
</organism>
<feature type="domain" description="HhH-GPD" evidence="5">
    <location>
        <begin position="182"/>
        <end position="359"/>
    </location>
</feature>
<comment type="caution">
    <text evidence="6">The sequence shown here is derived from an EMBL/GenBank/DDBJ whole genome shotgun (WGS) entry which is preliminary data.</text>
</comment>
<dbReference type="PANTHER" id="PTHR43003">
    <property type="entry name" value="DNA-3-METHYLADENINE GLYCOSYLASE"/>
    <property type="match status" value="1"/>
</dbReference>
<dbReference type="STRING" id="1330021.A0A367L415"/>
<evidence type="ECO:0000313" key="7">
    <source>
        <dbReference type="Proteomes" id="UP000253664"/>
    </source>
</evidence>
<sequence>MSELSLFRSIASLRNPFLHQRASFGPMSVPRRSSRISAQLKAPPPHPGPPAKKRKREATPEAVAEERIDPVTPDTRKPGALPRETVARLADPTATNATLVSPETSRLVTSRRVRSESPSSSTTRAQRKTTTTDNLLQEACKHLIKVDERLRPLIEKNPCHIFSPQGLAEKVDPFESLASGIISQQVSGAAARSIKAKFVSLFDLGGDGVESRKRFPPPSEVAACRLERLRTAGLSQRKAEYIQGLAGKFVDGELSAQMLREAPYEELVERLVAVRGLGRWSVEMFACFGLKRMDVFSVGDLGVQRGMAAFVGRDVAKLKKAKGGGNKWKYMSERDMLELSARFAPYRSLFMWLMWRVEDSFTDVSSME</sequence>
<name>A0A367L415_9HYPO</name>
<dbReference type="GO" id="GO:0032131">
    <property type="term" value="F:alkylated DNA binding"/>
    <property type="evidence" value="ECO:0007669"/>
    <property type="project" value="TreeGrafter"/>
</dbReference>
<evidence type="ECO:0000259" key="5">
    <source>
        <dbReference type="SMART" id="SM00478"/>
    </source>
</evidence>
<dbReference type="Pfam" id="PF00730">
    <property type="entry name" value="HhH-GPD"/>
    <property type="match status" value="1"/>
</dbReference>
<dbReference type="InterPro" id="IPR051912">
    <property type="entry name" value="Alkylbase_DNA_Glycosylase/TA"/>
</dbReference>
<accession>A0A367L415</accession>
<feature type="region of interest" description="Disordered" evidence="4">
    <location>
        <begin position="17"/>
        <end position="132"/>
    </location>
</feature>
<evidence type="ECO:0000256" key="4">
    <source>
        <dbReference type="SAM" id="MobiDB-lite"/>
    </source>
</evidence>
<dbReference type="Gene3D" id="1.10.340.30">
    <property type="entry name" value="Hypothetical protein, domain 2"/>
    <property type="match status" value="1"/>
</dbReference>
<evidence type="ECO:0000256" key="3">
    <source>
        <dbReference type="ARBA" id="ARBA00023204"/>
    </source>
</evidence>
<dbReference type="OrthoDB" id="415889at2759"/>
<dbReference type="AlphaFoldDB" id="A0A367L415"/>
<dbReference type="GO" id="GO:0008725">
    <property type="term" value="F:DNA-3-methyladenine glycosylase activity"/>
    <property type="evidence" value="ECO:0007669"/>
    <property type="project" value="TreeGrafter"/>
</dbReference>
<dbReference type="InterPro" id="IPR003265">
    <property type="entry name" value="HhH-GPD_domain"/>
</dbReference>
<dbReference type="CDD" id="cd00056">
    <property type="entry name" value="ENDO3c"/>
    <property type="match status" value="1"/>
</dbReference>
<feature type="compositionally biased region" description="Basic and acidic residues" evidence="4">
    <location>
        <begin position="64"/>
        <end position="77"/>
    </location>
</feature>
<dbReference type="InterPro" id="IPR011257">
    <property type="entry name" value="DNA_glycosylase"/>
</dbReference>
<dbReference type="GO" id="GO:0043916">
    <property type="term" value="F:DNA-7-methylguanine glycosylase activity"/>
    <property type="evidence" value="ECO:0007669"/>
    <property type="project" value="TreeGrafter"/>
</dbReference>
<keyword evidence="2" id="KW-0227">DNA damage</keyword>
<proteinExistence type="inferred from homology"/>